<dbReference type="InterPro" id="IPR046737">
    <property type="entry name" value="DUF6629"/>
</dbReference>
<evidence type="ECO:0000256" key="1">
    <source>
        <dbReference type="SAM" id="Phobius"/>
    </source>
</evidence>
<feature type="transmembrane region" description="Helical" evidence="1">
    <location>
        <begin position="167"/>
        <end position="183"/>
    </location>
</feature>
<evidence type="ECO:0008006" key="4">
    <source>
        <dbReference type="Google" id="ProtNLM"/>
    </source>
</evidence>
<gene>
    <name evidence="2" type="ORF">CRP01_09225</name>
</gene>
<dbReference type="Pfam" id="PF20334">
    <property type="entry name" value="DUF6629"/>
    <property type="match status" value="1"/>
</dbReference>
<evidence type="ECO:0000313" key="3">
    <source>
        <dbReference type="Proteomes" id="UP000223913"/>
    </source>
</evidence>
<keyword evidence="1" id="KW-0812">Transmembrane</keyword>
<dbReference type="EMBL" id="PDUD01000014">
    <property type="protein sequence ID" value="PHN06891.1"/>
    <property type="molecule type" value="Genomic_DNA"/>
</dbReference>
<proteinExistence type="predicted"/>
<protein>
    <recommendedName>
        <fullName evidence="4">Histidine kinase N-terminal 7TM region domain-containing protein</fullName>
    </recommendedName>
</protein>
<feature type="transmembrane region" description="Helical" evidence="1">
    <location>
        <begin position="68"/>
        <end position="90"/>
    </location>
</feature>
<feature type="transmembrane region" description="Helical" evidence="1">
    <location>
        <begin position="102"/>
        <end position="121"/>
    </location>
</feature>
<keyword evidence="3" id="KW-1185">Reference proteome</keyword>
<accession>A0A2D0NEG2</accession>
<name>A0A2D0NEG2_FLAN2</name>
<keyword evidence="1" id="KW-1133">Transmembrane helix</keyword>
<comment type="caution">
    <text evidence="2">The sequence shown here is derived from an EMBL/GenBank/DDBJ whole genome shotgun (WGS) entry which is preliminary data.</text>
</comment>
<dbReference type="AlphaFoldDB" id="A0A2D0NEG2"/>
<sequence>MCFSATASFSAGAVLSGFGAITLSKAGHPREYPFASIPLLFGIQQITEGFVWLSMTHPDYAPLRESSMWFFLLFAQPLWPLLIPLSVWLLEEDPKRKKQIAIFGKIGSILAAYLFYCLLTFEMTAEIMEHHIRYYLYFPKALVYLTFPAYLLTTLVPTFLSTVRKMRIYAVFNLVSFLLSIVLYLEYLVSVWCFFAAGLSISVLIVITELQRTATKRVQLQSKKII</sequence>
<organism evidence="2 3">
    <name type="scientific">Flavilitoribacter nigricans (strain ATCC 23147 / DSM 23189 / NBRC 102662 / NCIMB 1420 / SS-2)</name>
    <name type="common">Lewinella nigricans</name>
    <dbReference type="NCBI Taxonomy" id="1122177"/>
    <lineage>
        <taxon>Bacteria</taxon>
        <taxon>Pseudomonadati</taxon>
        <taxon>Bacteroidota</taxon>
        <taxon>Saprospiria</taxon>
        <taxon>Saprospirales</taxon>
        <taxon>Lewinellaceae</taxon>
        <taxon>Flavilitoribacter</taxon>
    </lineage>
</organism>
<evidence type="ECO:0000313" key="2">
    <source>
        <dbReference type="EMBL" id="PHN06891.1"/>
    </source>
</evidence>
<feature type="transmembrane region" description="Helical" evidence="1">
    <location>
        <begin position="141"/>
        <end position="160"/>
    </location>
</feature>
<reference evidence="2 3" key="1">
    <citation type="submission" date="2017-10" db="EMBL/GenBank/DDBJ databases">
        <title>The draft genome sequence of Lewinella nigricans NBRC 102662.</title>
        <authorList>
            <person name="Wang K."/>
        </authorList>
    </citation>
    <scope>NUCLEOTIDE SEQUENCE [LARGE SCALE GENOMIC DNA]</scope>
    <source>
        <strain evidence="2 3">NBRC 102662</strain>
    </source>
</reference>
<keyword evidence="1" id="KW-0472">Membrane</keyword>
<dbReference type="OrthoDB" id="8441457at2"/>
<dbReference type="Proteomes" id="UP000223913">
    <property type="component" value="Unassembled WGS sequence"/>
</dbReference>
<dbReference type="RefSeq" id="WP_099149734.1">
    <property type="nucleotide sequence ID" value="NZ_PDUD01000014.1"/>
</dbReference>
<feature type="transmembrane region" description="Helical" evidence="1">
    <location>
        <begin position="189"/>
        <end position="207"/>
    </location>
</feature>